<accession>A0A0A0YX89</accession>
<organism evidence="1 2">
    <name type="scientific">Pseudomonas phage Pf-10</name>
    <dbReference type="NCBI Taxonomy" id="1562076"/>
    <lineage>
        <taxon>Viruses</taxon>
        <taxon>Duplodnaviria</taxon>
        <taxon>Heunggongvirae</taxon>
        <taxon>Uroviricota</taxon>
        <taxon>Caudoviricetes</taxon>
        <taxon>Autographivirales</taxon>
        <taxon>Autotranscriptaviridae</taxon>
        <taxon>Studiervirinae</taxon>
        <taxon>Pifdecavirus</taxon>
        <taxon>Pifdecavirus BIMBV46</taxon>
        <taxon>Pifdecavirus Pf10</taxon>
    </lineage>
</organism>
<dbReference type="Pfam" id="PF25675">
    <property type="entry name" value="Phage_nozzle"/>
    <property type="match status" value="1"/>
</dbReference>
<dbReference type="GeneID" id="24576452"/>
<dbReference type="Proteomes" id="UP000030326">
    <property type="component" value="Segment"/>
</dbReference>
<evidence type="ECO:0000313" key="2">
    <source>
        <dbReference type="Proteomes" id="UP000030326"/>
    </source>
</evidence>
<reference evidence="1 2" key="1">
    <citation type="submission" date="2014-10" db="EMBL/GenBank/DDBJ databases">
        <title>Complete genome sequence and comparative genome analysis of Pseudomonas phage Pf-10.</title>
        <authorList>
            <person name="Valentovich L.N."/>
            <person name="Pilipchuk T.A."/>
        </authorList>
    </citation>
    <scope>NUCLEOTIDE SEQUENCE [LARGE SCALE GENOMIC DNA]</scope>
</reference>
<dbReference type="EMBL" id="KP025626">
    <property type="protein sequence ID" value="AIX12998.1"/>
    <property type="molecule type" value="Genomic_DNA"/>
</dbReference>
<dbReference type="RefSeq" id="YP_009145633.1">
    <property type="nucleotide sequence ID" value="NC_027292.1"/>
</dbReference>
<sequence length="807" mass="89292">MGLVSQSVKNLKGGISQQPDILRFPNQGAQQINGWSSETQGLQKRPPTTFVKRLAAPGAWGAKPLVHLVNRDASEQYYMIFTGSGVAVADLKGNLYSVRGYDGYANCPDPRGDLRLITVADYTFVVNRRTPVQMGSELTHAGYRKLNTRALVPCRGGQYGRTLVVEVLIDVTWVTLATVVLPSGVGTNQDEVAKMVEKVDAQNIIRDMVAQVNTNGAPWKITAAAGPGYMLLHRDDGGSFQGIRTKDGYADQLINGFIYQVQSFNKLPAQAPEGFLVEITGEATRSGDNYWVRYDGPGRVWKETVKPGIVAGLNRATMPRGLVRAADGQFDWKVLDWNNRACGDDETNPLPSFVDGTINDVFFFRNRLGFLSGENVIMSRSSRYFNFFPPSVASLSDDDPLDIAVSHNRISILKYAVPFSEQLLLWSDQAQFVLSSQGILSPKTVELNLTTEFNVQDTARPFGIGRGVYFSAPRAAYTSLKRYYAVQDVSDVKNAEDVSAHVPSYIENRVFNIHGSGTENYVTLLSDGAPGIVYLYKFLYMAEEIAQQSWSHWEFGSQVNILGAASIGSYMFLLMDRPEGIVLERMEFTAFTKDFSVEPYRTYMDGKVTTVCNSFDEDLFQSFINVTALYGGAPGARESFWTIDTLGVGQLHEPPKGGWAADPLIRLQGDQRGKTYIVGRQYTFLYEFSKFLIKQTADDGTTATEDIGRLQLRRAWLNYERSGSFEVSVNNNDGRNTDNDFVYAMAGGRLGSEVILGELNLGTGQYKFPVTGNAQKQRVTIVSDTPNPLNVIGCGYEGNYIRRSSGI</sequence>
<keyword evidence="2" id="KW-1185">Reference proteome</keyword>
<evidence type="ECO:0000313" key="1">
    <source>
        <dbReference type="EMBL" id="AIX12998.1"/>
    </source>
</evidence>
<dbReference type="KEGG" id="vg:24576452"/>
<protein>
    <submittedName>
        <fullName evidence="1">Tail tubular protein B</fullName>
    </submittedName>
</protein>
<gene>
    <name evidence="1" type="ORF">NL61_36</name>
</gene>
<dbReference type="OrthoDB" id="780at10239"/>
<proteinExistence type="predicted"/>
<dbReference type="InterPro" id="IPR058003">
    <property type="entry name" value="Phage_gp12"/>
</dbReference>
<name>A0A0A0YX89_9CAUD</name>